<evidence type="ECO:0000256" key="1">
    <source>
        <dbReference type="SAM" id="Phobius"/>
    </source>
</evidence>
<protein>
    <submittedName>
        <fullName evidence="2">TFIIB-type zinc ribbon-containing protein</fullName>
    </submittedName>
</protein>
<dbReference type="PANTHER" id="PTHR37826">
    <property type="entry name" value="FLOTILLIN BAND_7_5 DOMAIN PROTEIN"/>
    <property type="match status" value="1"/>
</dbReference>
<feature type="transmembrane region" description="Helical" evidence="1">
    <location>
        <begin position="403"/>
        <end position="419"/>
    </location>
</feature>
<accession>A0ABV1J450</accession>
<evidence type="ECO:0000313" key="3">
    <source>
        <dbReference type="Proteomes" id="UP001481872"/>
    </source>
</evidence>
<comment type="caution">
    <text evidence="2">The sequence shown here is derived from an EMBL/GenBank/DDBJ whole genome shotgun (WGS) entry which is preliminary data.</text>
</comment>
<sequence length="484" mass="54626">MADEKMNTALAEEDKANGQIKCPKCGATDIQTNTKTGKLRCNFCRHEFELIRAADDAAIETLKGSIVSGGAKDIDADAEDVITLKCESCGAEVVVDTASSTQARCHWCRNTLSINSVIDNGAVPDVLLPFSISKEEAQKEIEAFVGERRKFAHPKFSREFTTENICGVYLPYMLVDINGHMNLAGEGEIETNSYMVSDDNGEHREYDVDIYHVERDFDITIDDLPIESSSDKLDYKSKAKTTNIINSILPFDTENCVAYNANYLRGYTSEKRDTNIGSLKDITDVQSADVARLAIVNTLKDYDRGVHWKQEDFIVKGDAWKAAYLPVWLYSYMQIKGKKQLLHYVAVNARTKETMGSVPINYGKLSLVSLLVEIASFFAAVVLRLILAMDFFDGTKIQEGRDIVWFLLVGGFIYFFSMVKKYRNQDARHTYEFETKSEVSNLDCVDEFLHSEHGVTTSRIAKENYMDLKGDDVKKIMKEKEKKK</sequence>
<dbReference type="Proteomes" id="UP001481872">
    <property type="component" value="Unassembled WGS sequence"/>
</dbReference>
<keyword evidence="1" id="KW-1133">Transmembrane helix</keyword>
<gene>
    <name evidence="2" type="ORF">AAA081_01430</name>
</gene>
<reference evidence="2 3" key="1">
    <citation type="submission" date="2024-04" db="EMBL/GenBank/DDBJ databases">
        <title>Human intestinal bacterial collection.</title>
        <authorList>
            <person name="Pauvert C."/>
            <person name="Hitch T.C.A."/>
            <person name="Clavel T."/>
        </authorList>
    </citation>
    <scope>NUCLEOTIDE SEQUENCE [LARGE SCALE GENOMIC DNA]</scope>
    <source>
        <strain evidence="2 3">CLA-SR-H026</strain>
    </source>
</reference>
<keyword evidence="1" id="KW-0812">Transmembrane</keyword>
<dbReference type="RefSeq" id="WP_349053367.1">
    <property type="nucleotide sequence ID" value="NZ_JBBNPS010000002.1"/>
</dbReference>
<dbReference type="PANTHER" id="PTHR37826:SF3">
    <property type="entry name" value="J DOMAIN-CONTAINING PROTEIN"/>
    <property type="match status" value="1"/>
</dbReference>
<name>A0ABV1J450_9FIRM</name>
<keyword evidence="3" id="KW-1185">Reference proteome</keyword>
<organism evidence="2 3">
    <name type="scientific">Aedoeadaptatus acetigenes</name>
    <dbReference type="NCBI Taxonomy" id="2981723"/>
    <lineage>
        <taxon>Bacteria</taxon>
        <taxon>Bacillati</taxon>
        <taxon>Bacillota</taxon>
        <taxon>Tissierellia</taxon>
        <taxon>Tissierellales</taxon>
        <taxon>Peptoniphilaceae</taxon>
        <taxon>Aedoeadaptatus</taxon>
    </lineage>
</organism>
<feature type="transmembrane region" description="Helical" evidence="1">
    <location>
        <begin position="365"/>
        <end position="387"/>
    </location>
</feature>
<keyword evidence="1" id="KW-0472">Membrane</keyword>
<evidence type="ECO:0000313" key="2">
    <source>
        <dbReference type="EMBL" id="MEQ3352968.1"/>
    </source>
</evidence>
<proteinExistence type="predicted"/>
<dbReference type="EMBL" id="JBBNPS010000002">
    <property type="protein sequence ID" value="MEQ3352968.1"/>
    <property type="molecule type" value="Genomic_DNA"/>
</dbReference>